<dbReference type="EMBL" id="MTKT01000676">
    <property type="protein sequence ID" value="OWM89162.1"/>
    <property type="molecule type" value="Genomic_DNA"/>
</dbReference>
<keyword evidence="5" id="KW-1185">Reference proteome</keyword>
<evidence type="ECO:0000313" key="3">
    <source>
        <dbReference type="EMBL" id="PKI51791.1"/>
    </source>
</evidence>
<evidence type="ECO:0000313" key="2">
    <source>
        <dbReference type="EMBL" id="OWM89162.1"/>
    </source>
</evidence>
<organism evidence="2 4">
    <name type="scientific">Punica granatum</name>
    <name type="common">Pomegranate</name>
    <dbReference type="NCBI Taxonomy" id="22663"/>
    <lineage>
        <taxon>Eukaryota</taxon>
        <taxon>Viridiplantae</taxon>
        <taxon>Streptophyta</taxon>
        <taxon>Embryophyta</taxon>
        <taxon>Tracheophyta</taxon>
        <taxon>Spermatophyta</taxon>
        <taxon>Magnoliopsida</taxon>
        <taxon>eudicotyledons</taxon>
        <taxon>Gunneridae</taxon>
        <taxon>Pentapetalae</taxon>
        <taxon>rosids</taxon>
        <taxon>malvids</taxon>
        <taxon>Myrtales</taxon>
        <taxon>Lythraceae</taxon>
        <taxon>Punica</taxon>
    </lineage>
</organism>
<sequence length="122" mass="12960">MPLSSRFYTYASGRREEAFGSRIRRGESGALSDLADPIGGKRPERGSLLVRAVRGLLRAGKRALGSPKAPGGGRGWLPTGGYLCKLEQHKQTRLERKETEREGGWSGGPGGPNGCLSTPGVP</sequence>
<dbReference type="EMBL" id="PGOL01001992">
    <property type="protein sequence ID" value="PKI51791.1"/>
    <property type="molecule type" value="Genomic_DNA"/>
</dbReference>
<reference evidence="2" key="2">
    <citation type="submission" date="2017-06" db="EMBL/GenBank/DDBJ databases">
        <title>The pomegranate genome and the genomics of punicalagin biosynthesis.</title>
        <authorList>
            <person name="Xu C."/>
        </authorList>
    </citation>
    <scope>NUCLEOTIDE SEQUENCE [LARGE SCALE GENOMIC DNA]</scope>
    <source>
        <tissue evidence="2">Fresh leaf</tissue>
    </source>
</reference>
<protein>
    <submittedName>
        <fullName evidence="2">Uncharacterized protein</fullName>
    </submittedName>
</protein>
<evidence type="ECO:0000313" key="5">
    <source>
        <dbReference type="Proteomes" id="UP000233551"/>
    </source>
</evidence>
<dbReference type="AlphaFoldDB" id="A0A218XY01"/>
<comment type="caution">
    <text evidence="2">The sequence shown here is derived from an EMBL/GenBank/DDBJ whole genome shotgun (WGS) entry which is preliminary data.</text>
</comment>
<name>A0A218XY01_PUNGR</name>
<dbReference type="Proteomes" id="UP000233551">
    <property type="component" value="Unassembled WGS sequence"/>
</dbReference>
<reference evidence="3 5" key="3">
    <citation type="submission" date="2017-11" db="EMBL/GenBank/DDBJ databases">
        <title>De-novo sequencing of pomegranate (Punica granatum L.) genome.</title>
        <authorList>
            <person name="Akparov Z."/>
            <person name="Amiraslanov A."/>
            <person name="Hajiyeva S."/>
            <person name="Abbasov M."/>
            <person name="Kaur K."/>
            <person name="Hamwieh A."/>
            <person name="Solovyev V."/>
            <person name="Salamov A."/>
            <person name="Braich B."/>
            <person name="Kosarev P."/>
            <person name="Mahmoud A."/>
            <person name="Hajiyev E."/>
            <person name="Babayeva S."/>
            <person name="Izzatullayeva V."/>
            <person name="Mammadov A."/>
            <person name="Mammadov A."/>
            <person name="Sharifova S."/>
            <person name="Ojaghi J."/>
            <person name="Eynullazada K."/>
            <person name="Bayramov B."/>
            <person name="Abdulazimova A."/>
            <person name="Shahmuradov I."/>
        </authorList>
    </citation>
    <scope>NUCLEOTIDE SEQUENCE [LARGE SCALE GENOMIC DNA]</scope>
    <source>
        <strain evidence="3">AG2017</strain>
        <strain evidence="5">cv. AG2017</strain>
        <tissue evidence="3">Leaf</tissue>
    </source>
</reference>
<accession>A0A218XY01</accession>
<proteinExistence type="predicted"/>
<gene>
    <name evidence="2" type="ORF">CDL15_Pgr026325</name>
    <name evidence="3" type="ORF">CRG98_027839</name>
</gene>
<feature type="region of interest" description="Disordered" evidence="1">
    <location>
        <begin position="62"/>
        <end position="81"/>
    </location>
</feature>
<reference evidence="4" key="1">
    <citation type="journal article" date="2017" name="Plant J.">
        <title>The pomegranate (Punica granatum L.) genome and the genomics of punicalagin biosynthesis.</title>
        <authorList>
            <person name="Qin G."/>
            <person name="Xu C."/>
            <person name="Ming R."/>
            <person name="Tang H."/>
            <person name="Guyot R."/>
            <person name="Kramer E.M."/>
            <person name="Hu Y."/>
            <person name="Yi X."/>
            <person name="Qi Y."/>
            <person name="Xu X."/>
            <person name="Gao Z."/>
            <person name="Pan H."/>
            <person name="Jian J."/>
            <person name="Tian Y."/>
            <person name="Yue Z."/>
            <person name="Xu Y."/>
        </authorList>
    </citation>
    <scope>NUCLEOTIDE SEQUENCE [LARGE SCALE GENOMIC DNA]</scope>
    <source>
        <strain evidence="4">cv. Dabenzi</strain>
    </source>
</reference>
<feature type="compositionally biased region" description="Gly residues" evidence="1">
    <location>
        <begin position="104"/>
        <end position="113"/>
    </location>
</feature>
<dbReference type="Proteomes" id="UP000197138">
    <property type="component" value="Unassembled WGS sequence"/>
</dbReference>
<feature type="region of interest" description="Disordered" evidence="1">
    <location>
        <begin position="87"/>
        <end position="122"/>
    </location>
</feature>
<feature type="compositionally biased region" description="Basic and acidic residues" evidence="1">
    <location>
        <begin position="87"/>
        <end position="103"/>
    </location>
</feature>
<evidence type="ECO:0000256" key="1">
    <source>
        <dbReference type="SAM" id="MobiDB-lite"/>
    </source>
</evidence>
<evidence type="ECO:0000313" key="4">
    <source>
        <dbReference type="Proteomes" id="UP000197138"/>
    </source>
</evidence>